<dbReference type="EMBL" id="NOKQ01000116">
    <property type="protein sequence ID" value="OZS79516.1"/>
    <property type="molecule type" value="Genomic_DNA"/>
</dbReference>
<sequence>MKKHRPEKRGNIIIFPGALNTQIDKALRAADRHDFMEAVRHFDTAKELGVLEPEAELIYAYSLYEVRQFEKALTICDTLLHEGFDEYEELMDLYVTLLVELRRFEEADALISTLIEERVLSPERKEKWLHLRELSGRLAANVETKEVPEPLEELNPELYSIPEFFEKPLVMQYQLLLAAFEGDCQKLEREWQAIVEHPSVHPVIQTLALLLLIATDSQDIVRVRKFNWDQPWVPAALDEPFENERFQQLITKIEERLENEPTAYLLIRDTFQHHSYLQYPYVWNGFSDEDVVEGYTLYFEELLLGENKRSDHKVLRMIHKIDQLYALLEIQ</sequence>
<dbReference type="Proteomes" id="UP000217065">
    <property type="component" value="Unassembled WGS sequence"/>
</dbReference>
<reference evidence="1 2" key="1">
    <citation type="submission" date="2017-07" db="EMBL/GenBank/DDBJ databases">
        <title>Tetzosporium hominis gen.nov. sp.nov.</title>
        <authorList>
            <person name="Tetz G."/>
            <person name="Tetz V."/>
        </authorList>
    </citation>
    <scope>NUCLEOTIDE SEQUENCE [LARGE SCALE GENOMIC DNA]</scope>
    <source>
        <strain evidence="1 2">VT-49</strain>
    </source>
</reference>
<dbReference type="SUPFAM" id="SSF116965">
    <property type="entry name" value="Hypothetical protein MPN330"/>
    <property type="match status" value="1"/>
</dbReference>
<dbReference type="SUPFAM" id="SSF48452">
    <property type="entry name" value="TPR-like"/>
    <property type="match status" value="1"/>
</dbReference>
<evidence type="ECO:0008006" key="3">
    <source>
        <dbReference type="Google" id="ProtNLM"/>
    </source>
</evidence>
<dbReference type="InterPro" id="IPR011990">
    <property type="entry name" value="TPR-like_helical_dom_sf"/>
</dbReference>
<organism evidence="1 2">
    <name type="scientific">Tetzosporium hominis</name>
    <dbReference type="NCBI Taxonomy" id="2020506"/>
    <lineage>
        <taxon>Bacteria</taxon>
        <taxon>Bacillati</taxon>
        <taxon>Bacillota</taxon>
        <taxon>Bacilli</taxon>
        <taxon>Bacillales</taxon>
        <taxon>Caryophanaceae</taxon>
        <taxon>Tetzosporium</taxon>
    </lineage>
</organism>
<evidence type="ECO:0000313" key="1">
    <source>
        <dbReference type="EMBL" id="OZS79516.1"/>
    </source>
</evidence>
<dbReference type="Gene3D" id="1.25.40.10">
    <property type="entry name" value="Tetratricopeptide repeat domain"/>
    <property type="match status" value="1"/>
</dbReference>
<gene>
    <name evidence="1" type="ORF">CF394_00455</name>
</gene>
<dbReference type="RefSeq" id="WP_094941325.1">
    <property type="nucleotide sequence ID" value="NZ_NOKQ01000116.1"/>
</dbReference>
<accession>A0A264W7F4</accession>
<proteinExistence type="predicted"/>
<dbReference type="AlphaFoldDB" id="A0A264W7F4"/>
<keyword evidence="2" id="KW-1185">Reference proteome</keyword>
<comment type="caution">
    <text evidence="1">The sequence shown here is derived from an EMBL/GenBank/DDBJ whole genome shotgun (WGS) entry which is preliminary data.</text>
</comment>
<name>A0A264W7F4_9BACL</name>
<dbReference type="OrthoDB" id="2364593at2"/>
<protein>
    <recommendedName>
        <fullName evidence="3">Hydrolase</fullName>
    </recommendedName>
</protein>
<evidence type="ECO:0000313" key="2">
    <source>
        <dbReference type="Proteomes" id="UP000217065"/>
    </source>
</evidence>